<dbReference type="InterPro" id="IPR011250">
    <property type="entry name" value="OMP/PagP_B-barrel"/>
</dbReference>
<name>A0ABY8AVU3_9GAMM</name>
<feature type="signal peptide" evidence="2">
    <location>
        <begin position="1"/>
        <end position="21"/>
    </location>
</feature>
<accession>A0ABY8AVU3</accession>
<feature type="domain" description="Outer membrane protein beta-barrel" evidence="3">
    <location>
        <begin position="65"/>
        <end position="228"/>
    </location>
</feature>
<dbReference type="Gene3D" id="2.40.160.20">
    <property type="match status" value="1"/>
</dbReference>
<protein>
    <submittedName>
        <fullName evidence="4">Outer membrane beta-barrel protein</fullName>
    </submittedName>
</protein>
<dbReference type="RefSeq" id="WP_275089360.1">
    <property type="nucleotide sequence ID" value="NZ_CP119078.1"/>
</dbReference>
<evidence type="ECO:0000259" key="3">
    <source>
        <dbReference type="Pfam" id="PF13505"/>
    </source>
</evidence>
<organism evidence="4 5">
    <name type="scientific">Legionella cardiaca</name>
    <dbReference type="NCBI Taxonomy" id="1071983"/>
    <lineage>
        <taxon>Bacteria</taxon>
        <taxon>Pseudomonadati</taxon>
        <taxon>Pseudomonadota</taxon>
        <taxon>Gammaproteobacteria</taxon>
        <taxon>Legionellales</taxon>
        <taxon>Legionellaceae</taxon>
        <taxon>Legionella</taxon>
    </lineage>
</organism>
<feature type="chain" id="PRO_5047470327" evidence="2">
    <location>
        <begin position="22"/>
        <end position="241"/>
    </location>
</feature>
<sequence length="241" mass="26452">MLGKICLVGLTSFLVATPCFSGFYAGASVGPEGAHFVQKAFVRRVDVNPSPGTTAAQGSFSVVDKNRFSGVGVFGSIFAGYGYKYNQYYLAGEVNGNLSSVKYQLTNDEYIHSTFAKTYFTIKHSEGISLLPGYFLSESTLFYGRIGYANGRLKISESDPTIRSATKNRSGIRYGLGIRHALTPRLTLMMDYSQINYQSITGSVVEPFGMVYKKTKITPNTAQVGFGLIYNFDQPENVFVK</sequence>
<evidence type="ECO:0000256" key="1">
    <source>
        <dbReference type="ARBA" id="ARBA00022729"/>
    </source>
</evidence>
<evidence type="ECO:0000313" key="5">
    <source>
        <dbReference type="Proteomes" id="UP001222087"/>
    </source>
</evidence>
<gene>
    <name evidence="4" type="ORF">PXX05_01895</name>
</gene>
<evidence type="ECO:0000313" key="4">
    <source>
        <dbReference type="EMBL" id="WED43551.1"/>
    </source>
</evidence>
<dbReference type="InterPro" id="IPR027385">
    <property type="entry name" value="Beta-barrel_OMP"/>
</dbReference>
<dbReference type="SUPFAM" id="SSF56925">
    <property type="entry name" value="OMPA-like"/>
    <property type="match status" value="1"/>
</dbReference>
<proteinExistence type="predicted"/>
<dbReference type="Pfam" id="PF13505">
    <property type="entry name" value="OMP_b-brl"/>
    <property type="match status" value="1"/>
</dbReference>
<keyword evidence="5" id="KW-1185">Reference proteome</keyword>
<dbReference type="EMBL" id="CP119078">
    <property type="protein sequence ID" value="WED43551.1"/>
    <property type="molecule type" value="Genomic_DNA"/>
</dbReference>
<keyword evidence="1 2" id="KW-0732">Signal</keyword>
<reference evidence="4 5" key="1">
    <citation type="submission" date="2023-02" db="EMBL/GenBank/DDBJ databases">
        <title>Genome Sequence of L. cardiaca H63T.</title>
        <authorList>
            <person name="Lopez A.E."/>
            <person name="Cianciotto N.P."/>
        </authorList>
    </citation>
    <scope>NUCLEOTIDE SEQUENCE [LARGE SCALE GENOMIC DNA]</scope>
    <source>
        <strain evidence="4 5">H63</strain>
    </source>
</reference>
<evidence type="ECO:0000256" key="2">
    <source>
        <dbReference type="SAM" id="SignalP"/>
    </source>
</evidence>
<dbReference type="Proteomes" id="UP001222087">
    <property type="component" value="Chromosome"/>
</dbReference>